<dbReference type="PANTHER" id="PTHR35371:SF1">
    <property type="entry name" value="BLR7753 PROTEIN"/>
    <property type="match status" value="1"/>
</dbReference>
<dbReference type="Gene3D" id="1.20.120.550">
    <property type="entry name" value="Membrane associated eicosanoid/glutathione metabolism-like domain"/>
    <property type="match status" value="1"/>
</dbReference>
<keyword evidence="4 5" id="KW-0472">Membrane</keyword>
<dbReference type="AlphaFoldDB" id="A0A9W4UH77"/>
<feature type="transmembrane region" description="Helical" evidence="5">
    <location>
        <begin position="124"/>
        <end position="142"/>
    </location>
</feature>
<dbReference type="InterPro" id="IPR001129">
    <property type="entry name" value="Membr-assoc_MAPEG"/>
</dbReference>
<evidence type="ECO:0000256" key="2">
    <source>
        <dbReference type="ARBA" id="ARBA00022692"/>
    </source>
</evidence>
<organism evidence="6 7">
    <name type="scientific">Periconia digitata</name>
    <dbReference type="NCBI Taxonomy" id="1303443"/>
    <lineage>
        <taxon>Eukaryota</taxon>
        <taxon>Fungi</taxon>
        <taxon>Dikarya</taxon>
        <taxon>Ascomycota</taxon>
        <taxon>Pezizomycotina</taxon>
        <taxon>Dothideomycetes</taxon>
        <taxon>Pleosporomycetidae</taxon>
        <taxon>Pleosporales</taxon>
        <taxon>Massarineae</taxon>
        <taxon>Periconiaceae</taxon>
        <taxon>Periconia</taxon>
    </lineage>
</organism>
<feature type="transmembrane region" description="Helical" evidence="5">
    <location>
        <begin position="12"/>
        <end position="28"/>
    </location>
</feature>
<dbReference type="OrthoDB" id="2122304at2759"/>
<evidence type="ECO:0000256" key="3">
    <source>
        <dbReference type="ARBA" id="ARBA00022989"/>
    </source>
</evidence>
<gene>
    <name evidence="6" type="ORF">PDIGIT_LOCUS8983</name>
</gene>
<evidence type="ECO:0000256" key="1">
    <source>
        <dbReference type="ARBA" id="ARBA00004370"/>
    </source>
</evidence>
<accession>A0A9W4UH77</accession>
<protein>
    <submittedName>
        <fullName evidence="6">Uncharacterized protein</fullName>
    </submittedName>
</protein>
<dbReference type="Pfam" id="PF01124">
    <property type="entry name" value="MAPEG"/>
    <property type="match status" value="1"/>
</dbReference>
<evidence type="ECO:0000313" key="7">
    <source>
        <dbReference type="Proteomes" id="UP001152607"/>
    </source>
</evidence>
<dbReference type="SUPFAM" id="SSF161084">
    <property type="entry name" value="MAPEG domain-like"/>
    <property type="match status" value="1"/>
</dbReference>
<reference evidence="6" key="1">
    <citation type="submission" date="2023-01" db="EMBL/GenBank/DDBJ databases">
        <authorList>
            <person name="Van Ghelder C."/>
            <person name="Rancurel C."/>
        </authorList>
    </citation>
    <scope>NUCLEOTIDE SEQUENCE</scope>
    <source>
        <strain evidence="6">CNCM I-4278</strain>
    </source>
</reference>
<comment type="caution">
    <text evidence="6">The sequence shown here is derived from an EMBL/GenBank/DDBJ whole genome shotgun (WGS) entry which is preliminary data.</text>
</comment>
<dbReference type="InterPro" id="IPR023352">
    <property type="entry name" value="MAPEG-like_dom_sf"/>
</dbReference>
<dbReference type="EMBL" id="CAOQHR010000006">
    <property type="protein sequence ID" value="CAI6335895.1"/>
    <property type="molecule type" value="Genomic_DNA"/>
</dbReference>
<keyword evidence="3 5" id="KW-1133">Transmembrane helix</keyword>
<name>A0A9W4UH77_9PLEO</name>
<keyword evidence="2 5" id="KW-0812">Transmembrane</keyword>
<comment type="subcellular location">
    <subcellularLocation>
        <location evidence="1">Membrane</location>
    </subcellularLocation>
</comment>
<dbReference type="GO" id="GO:0016020">
    <property type="term" value="C:membrane"/>
    <property type="evidence" value="ECO:0007669"/>
    <property type="project" value="UniProtKB-SubCell"/>
</dbReference>
<evidence type="ECO:0000256" key="4">
    <source>
        <dbReference type="ARBA" id="ARBA00023136"/>
    </source>
</evidence>
<proteinExistence type="predicted"/>
<dbReference type="Proteomes" id="UP001152607">
    <property type="component" value="Unassembled WGS sequence"/>
</dbReference>
<dbReference type="PANTHER" id="PTHR35371">
    <property type="entry name" value="INNER MEMBRANE PROTEIN"/>
    <property type="match status" value="1"/>
</dbReference>
<keyword evidence="7" id="KW-1185">Reference proteome</keyword>
<evidence type="ECO:0000313" key="6">
    <source>
        <dbReference type="EMBL" id="CAI6335895.1"/>
    </source>
</evidence>
<evidence type="ECO:0000256" key="5">
    <source>
        <dbReference type="SAM" id="Phobius"/>
    </source>
</evidence>
<sequence>MAPNYSLHTIPIYWILALVPHAVAVSSLKNANNGRWNNANPRSAQNGENWRKSIPAAVISKYERLEAAHSNSMENAPFFIGAVIAGNLAGLSSDTMNTATMSFLALRVLYVIAYGTIKSTKYSYIRSLIWAVSTGVLMRLYWQAGNKLIA</sequence>